<protein>
    <submittedName>
        <fullName evidence="1">Uncharacterized protein</fullName>
    </submittedName>
</protein>
<dbReference type="EMBL" id="FPLD01000054">
    <property type="protein sequence ID" value="SGY97636.1"/>
    <property type="molecule type" value="Genomic_DNA"/>
</dbReference>
<dbReference type="Proteomes" id="UP000183794">
    <property type="component" value="Unassembled WGS sequence"/>
</dbReference>
<dbReference type="AlphaFoldDB" id="A0A1L0B5P9"/>
<organism evidence="1 2">
    <name type="scientific">Moritella viscosa</name>
    <dbReference type="NCBI Taxonomy" id="80854"/>
    <lineage>
        <taxon>Bacteria</taxon>
        <taxon>Pseudomonadati</taxon>
        <taxon>Pseudomonadota</taxon>
        <taxon>Gammaproteobacteria</taxon>
        <taxon>Alteromonadales</taxon>
        <taxon>Moritellaceae</taxon>
        <taxon>Moritella</taxon>
    </lineage>
</organism>
<proteinExistence type="predicted"/>
<reference evidence="1 2" key="1">
    <citation type="submission" date="2016-11" db="EMBL/GenBank/DDBJ databases">
        <authorList>
            <person name="Jaros S."/>
            <person name="Januszkiewicz K."/>
            <person name="Wedrychowicz H."/>
        </authorList>
    </citation>
    <scope>NUCLEOTIDE SEQUENCE [LARGE SCALE GENOMIC DNA]</scope>
    <source>
        <strain evidence="1">NVI 5450</strain>
    </source>
</reference>
<evidence type="ECO:0000313" key="2">
    <source>
        <dbReference type="Proteomes" id="UP000183794"/>
    </source>
</evidence>
<gene>
    <name evidence="1" type="ORF">NVI5450_1975</name>
</gene>
<name>A0A1L0B5P9_9GAMM</name>
<accession>A0A1L0B5P9</accession>
<sequence>MQQKGYELIRNIHKNQSQRLPAQALTRKKHSVIYIAICNLEKTVKKTKK</sequence>
<evidence type="ECO:0000313" key="1">
    <source>
        <dbReference type="EMBL" id="SGY97636.1"/>
    </source>
</evidence>